<comment type="caution">
    <text evidence="2">The sequence shown here is derived from an EMBL/GenBank/DDBJ whole genome shotgun (WGS) entry which is preliminary data.</text>
</comment>
<evidence type="ECO:0000313" key="2">
    <source>
        <dbReference type="EMBL" id="GJS61204.1"/>
    </source>
</evidence>
<feature type="region of interest" description="Disordered" evidence="1">
    <location>
        <begin position="24"/>
        <end position="53"/>
    </location>
</feature>
<dbReference type="EMBL" id="BQNB010017871">
    <property type="protein sequence ID" value="GJT68134.1"/>
    <property type="molecule type" value="Genomic_DNA"/>
</dbReference>
<organism evidence="2 6">
    <name type="scientific">Tanacetum coccineum</name>
    <dbReference type="NCBI Taxonomy" id="301880"/>
    <lineage>
        <taxon>Eukaryota</taxon>
        <taxon>Viridiplantae</taxon>
        <taxon>Streptophyta</taxon>
        <taxon>Embryophyta</taxon>
        <taxon>Tracheophyta</taxon>
        <taxon>Spermatophyta</taxon>
        <taxon>Magnoliopsida</taxon>
        <taxon>eudicotyledons</taxon>
        <taxon>Gunneridae</taxon>
        <taxon>Pentapetalae</taxon>
        <taxon>asterids</taxon>
        <taxon>campanulids</taxon>
        <taxon>Asterales</taxon>
        <taxon>Asteraceae</taxon>
        <taxon>Asteroideae</taxon>
        <taxon>Anthemideae</taxon>
        <taxon>Anthemidinae</taxon>
        <taxon>Tanacetum</taxon>
    </lineage>
</organism>
<evidence type="ECO:0000313" key="3">
    <source>
        <dbReference type="EMBL" id="GJT65536.1"/>
    </source>
</evidence>
<gene>
    <name evidence="2" type="ORF">Tco_0655988</name>
    <name evidence="3" type="ORF">Tco_1017016</name>
    <name evidence="4" type="ORF">Tco_1019614</name>
    <name evidence="5" type="ORF">Tco_1091304</name>
</gene>
<sequence length="159" mass="17617">MYGRIFEKISSEVSINSVAQQVYNNEESPSTSSITIEEQEAPPIVSSSEEQTSPISLNNVDEFNQEDSADFDGNTIFIPYDAPNFEEAESSTIALDPSNMHETSSSSITPYIFTNQSQYAIDLLKNHGMDDYFSTSTPMATERLDAALQGTPTDQTTYR</sequence>
<name>A0ABQ4X7H8_9ASTR</name>
<reference evidence="2" key="2">
    <citation type="submission" date="2022-01" db="EMBL/GenBank/DDBJ databases">
        <authorList>
            <person name="Yamashiro T."/>
            <person name="Shiraishi A."/>
            <person name="Satake H."/>
            <person name="Nakayama K."/>
        </authorList>
    </citation>
    <scope>NUCLEOTIDE SEQUENCE</scope>
</reference>
<accession>A0ABQ4X7H8</accession>
<evidence type="ECO:0000313" key="5">
    <source>
        <dbReference type="EMBL" id="GJT95786.1"/>
    </source>
</evidence>
<evidence type="ECO:0000313" key="6">
    <source>
        <dbReference type="Proteomes" id="UP001151760"/>
    </source>
</evidence>
<dbReference type="EMBL" id="BQNB010009273">
    <property type="protein sequence ID" value="GJS61204.1"/>
    <property type="molecule type" value="Genomic_DNA"/>
</dbReference>
<protein>
    <submittedName>
        <fullName evidence="2">Uncharacterized protein</fullName>
    </submittedName>
</protein>
<dbReference type="EMBL" id="BQNB010017639">
    <property type="protein sequence ID" value="GJT65536.1"/>
    <property type="molecule type" value="Genomic_DNA"/>
</dbReference>
<evidence type="ECO:0000313" key="4">
    <source>
        <dbReference type="EMBL" id="GJT68134.1"/>
    </source>
</evidence>
<dbReference type="EMBL" id="BQNB010020422">
    <property type="protein sequence ID" value="GJT95786.1"/>
    <property type="molecule type" value="Genomic_DNA"/>
</dbReference>
<proteinExistence type="predicted"/>
<evidence type="ECO:0000256" key="1">
    <source>
        <dbReference type="SAM" id="MobiDB-lite"/>
    </source>
</evidence>
<reference evidence="2" key="1">
    <citation type="journal article" date="2022" name="Int. J. Mol. Sci.">
        <title>Draft Genome of Tanacetum Coccineum: Genomic Comparison of Closely Related Tanacetum-Family Plants.</title>
        <authorList>
            <person name="Yamashiro T."/>
            <person name="Shiraishi A."/>
            <person name="Nakayama K."/>
            <person name="Satake H."/>
        </authorList>
    </citation>
    <scope>NUCLEOTIDE SEQUENCE</scope>
</reference>
<dbReference type="Proteomes" id="UP001151760">
    <property type="component" value="Unassembled WGS sequence"/>
</dbReference>
<feature type="compositionally biased region" description="Low complexity" evidence="1">
    <location>
        <begin position="26"/>
        <end position="36"/>
    </location>
</feature>
<keyword evidence="6" id="KW-1185">Reference proteome</keyword>